<accession>A0A2P5VZR3</accession>
<dbReference type="PANTHER" id="PTHR31286:SF99">
    <property type="entry name" value="DUF4283 DOMAIN-CONTAINING PROTEIN"/>
    <property type="match status" value="1"/>
</dbReference>
<dbReference type="Proteomes" id="UP000239757">
    <property type="component" value="Unassembled WGS sequence"/>
</dbReference>
<name>A0A2P5VZR3_GOSBA</name>
<gene>
    <name evidence="1" type="ORF">GOBAR_AA36382</name>
</gene>
<dbReference type="EMBL" id="KZ669900">
    <property type="protein sequence ID" value="PPR84330.1"/>
    <property type="molecule type" value="Genomic_DNA"/>
</dbReference>
<protein>
    <submittedName>
        <fullName evidence="1">Uncharacterized protein</fullName>
    </submittedName>
</protein>
<dbReference type="InterPro" id="IPR036691">
    <property type="entry name" value="Endo/exonu/phosph_ase_sf"/>
</dbReference>
<evidence type="ECO:0000313" key="1">
    <source>
        <dbReference type="EMBL" id="PPR84330.1"/>
    </source>
</evidence>
<evidence type="ECO:0000313" key="2">
    <source>
        <dbReference type="Proteomes" id="UP000239757"/>
    </source>
</evidence>
<sequence length="718" mass="80586">MLVGQEKEALGNVMEDSLLAPTSTEDAPRTLRKFKRTQRMVDGGSSPQSQNASYRDRLVGLIRPNNRLGRIGMLNMLMETVVSGAHAFFSVEEKREMHKPWRTALIVKLLGKILGIKALSSKVQQLWRLEGNYKIIDLDNDYFLFKLNRNHIIIMSWNEPSCDKIEFLIAWVHFSKLPLEYYTVMAVWRIVSCVGRVICIDWNTEDVQRGGFARVCIDLDLTKLSCSSVSLGKCGKFGHRKDSCPMSTIAASGTDKVLSSSTHVASDMPSKMPLQLMGTSFGPWMLVQGKTCKPVRDPISNGKSSIGSDFRHDVRRFFALNHAVDDSRYGYIFYGVGGCVGVFKGIRVLWKLSVGSVEVVCRSRQFISLIIDGGKKLFWALTAVHDFSDFDFLPWLLIGDFNQILSLDGKQSGTPESFRRMDQFRDVMITKQLIQLDASGCKFTWSNDYDRQLAQLLHIRHDHEIHETLNSMVPWKSPGPDGFQAGFYQLVVRHSLCTFVRNTFMISSFDESLSRGQKFNYSKSLLFTSPNVLVEVVKGIASCSKIFHCTDLGHYLGVPLHSGHITKHTYAYLLDKLKKPLASWKANQLSLVGRAILVQSIQSSKTLVRKDCACLIGVGVATSFWYDKWLGNGSIMENFAVDVSSESYHLNVKDVVWTLVLIKSSHKVNLQLLNHRVNYFIAWSRPPPSSVKMNVDATVTSNPGGLAMGGLCQDNDGS</sequence>
<dbReference type="InterPro" id="IPR040256">
    <property type="entry name" value="At4g02000-like"/>
</dbReference>
<dbReference type="SUPFAM" id="SSF56219">
    <property type="entry name" value="DNase I-like"/>
    <property type="match status" value="1"/>
</dbReference>
<reference evidence="1 2" key="1">
    <citation type="submission" date="2015-01" db="EMBL/GenBank/DDBJ databases">
        <title>Genome of allotetraploid Gossypium barbadense reveals genomic plasticity and fiber elongation in cotton evolution.</title>
        <authorList>
            <person name="Chen X."/>
            <person name="Liu X."/>
            <person name="Zhao B."/>
            <person name="Zheng H."/>
            <person name="Hu Y."/>
            <person name="Lu G."/>
            <person name="Yang C."/>
            <person name="Chen J."/>
            <person name="Shan C."/>
            <person name="Zhang L."/>
            <person name="Zhou Y."/>
            <person name="Wang L."/>
            <person name="Guo W."/>
            <person name="Bai Y."/>
            <person name="Ruan J."/>
            <person name="Shangguan X."/>
            <person name="Mao Y."/>
            <person name="Jiang J."/>
            <person name="Zhu Y."/>
            <person name="Lei J."/>
            <person name="Kang H."/>
            <person name="Chen S."/>
            <person name="He X."/>
            <person name="Wang R."/>
            <person name="Wang Y."/>
            <person name="Chen J."/>
            <person name="Wang L."/>
            <person name="Yu S."/>
            <person name="Wang B."/>
            <person name="Wei J."/>
            <person name="Song S."/>
            <person name="Lu X."/>
            <person name="Gao Z."/>
            <person name="Gu W."/>
            <person name="Deng X."/>
            <person name="Ma D."/>
            <person name="Wang S."/>
            <person name="Liang W."/>
            <person name="Fang L."/>
            <person name="Cai C."/>
            <person name="Zhu X."/>
            <person name="Zhou B."/>
            <person name="Zhang Y."/>
            <person name="Chen Z."/>
            <person name="Xu S."/>
            <person name="Zhu R."/>
            <person name="Wang S."/>
            <person name="Zhang T."/>
            <person name="Zhao G."/>
        </authorList>
    </citation>
    <scope>NUCLEOTIDE SEQUENCE [LARGE SCALE GENOMIC DNA]</scope>
    <source>
        <strain evidence="2">cv. Xinhai21</strain>
        <tissue evidence="1">Leaf</tissue>
    </source>
</reference>
<dbReference type="PANTHER" id="PTHR31286">
    <property type="entry name" value="GLYCINE-RICH CELL WALL STRUCTURAL PROTEIN 1.8-LIKE"/>
    <property type="match status" value="1"/>
</dbReference>
<dbReference type="OrthoDB" id="1001523at2759"/>
<proteinExistence type="predicted"/>
<dbReference type="AlphaFoldDB" id="A0A2P5VZR3"/>
<organism evidence="1 2">
    <name type="scientific">Gossypium barbadense</name>
    <name type="common">Sea Island cotton</name>
    <name type="synonym">Hibiscus barbadensis</name>
    <dbReference type="NCBI Taxonomy" id="3634"/>
    <lineage>
        <taxon>Eukaryota</taxon>
        <taxon>Viridiplantae</taxon>
        <taxon>Streptophyta</taxon>
        <taxon>Embryophyta</taxon>
        <taxon>Tracheophyta</taxon>
        <taxon>Spermatophyta</taxon>
        <taxon>Magnoliopsida</taxon>
        <taxon>eudicotyledons</taxon>
        <taxon>Gunneridae</taxon>
        <taxon>Pentapetalae</taxon>
        <taxon>rosids</taxon>
        <taxon>malvids</taxon>
        <taxon>Malvales</taxon>
        <taxon>Malvaceae</taxon>
        <taxon>Malvoideae</taxon>
        <taxon>Gossypium</taxon>
    </lineage>
</organism>